<dbReference type="OrthoDB" id="5555605at2"/>
<dbReference type="EMBL" id="PIPW01000005">
    <property type="protein sequence ID" value="RUO51343.1"/>
    <property type="molecule type" value="Genomic_DNA"/>
</dbReference>
<name>A0A432XRR1_9GAMM</name>
<keyword evidence="3" id="KW-1133">Transmembrane helix</keyword>
<sequence length="1159" mass="126302">MRWLKGLAITIVGLFILIPTLAFLLVGTTTGSKWVVDYALKLNLEQSDVRVVYQSFDGRLLDGLQLGDITVETPAITIELATAELNWQPLALLDNQIAIDSLTLTGLRLSPKPSSEIAQKQDEIELPTLRLPFAVSIDEFRVTEARLSGPDAEQPQLLVTELVAQLDWQDGRLEFNQLVLSYNDSFLRGNGQITTVQDYPFALQADYQWQVKQDAVGINTINGTAEIEGALIATPIELSSEFSADGMTPQRLTATVTDPLSDLQWSANLQLQKLPIQLFDDQVKRYAPQLQEFINASTMLAGSVTVTTEVIELTELEFTGLGVKNGTLSLNGSWQHNNFSPDYASSDFDVIASYSNLALAPFAEALAANSVSIVKGKAEVNGTPTRYQFAIENQISYQMPEADVDASAQLTTLDASGSGTLQEITLEKLEATSNDFEFAATASVAWQPEFAMRLDISSGTALIADNDQSSAIEVAGGLLVTGEEISADNLTLGVGKSRVVLNGSTAGDKQLSGQLVVDELQELPGMPAELTELERLTLNFDLSADDQLENFQILISELEIATESLDSWSITAPRAVEIKQLASHWQIQSETICLSHDQGRLGSFCQTLTSDQEHLFLELKGEELSLRLLNRFREEDVAQRISGRIQLQAEAKLNRDSFKLVDFSTTLSSSDTVFFALDQETSTRLEYWELEAKGDANAINATLTGTLTDNQGGLIGDFGLSELYGEQNIEGSLIFLLDDLAMLDWVIPGLRYEGGKATASLTLNGTLAKPQLQGDMEVFAETVGFAQTNLVFKEVRLALIDNPETEEELEIRGQARSGDKGWLLIEGVAMPLEQEAYLAIEGQNFRALQLPTATVDISPDLRIFFKDQLIDIAGTVDVPFATITAPEFDNAVSRSPDVVITRNGEQVSATSNNLGGIQVQAAVRVNLSNNVSVNAYGFEGKLSGSLELVEQPRRPLTAVGSINVTEGLYTLYGQELPISRGSFIYNGGTISNPGLSLRVQREIENGAAARNITVGAQVGGTLIEPDFRLFSTPAMPDSEVLSYLILGRSMQSASSPSSNDLQLQALLMLGAKGTEAIGESLQDTFGFDEFGLDSDSGTRETSFYVGKYLSPKLYVKYGIGLLDSTNTFMVRYQLTERLLIETMTSSQAQGGDIFYTFER</sequence>
<evidence type="ECO:0000313" key="7">
    <source>
        <dbReference type="Proteomes" id="UP000287198"/>
    </source>
</evidence>
<dbReference type="GO" id="GO:0009306">
    <property type="term" value="P:protein secretion"/>
    <property type="evidence" value="ECO:0007669"/>
    <property type="project" value="InterPro"/>
</dbReference>
<dbReference type="RefSeq" id="WP_126764515.1">
    <property type="nucleotide sequence ID" value="NZ_JBHLTZ010000002.1"/>
</dbReference>
<dbReference type="AlphaFoldDB" id="A0A432XRR1"/>
<dbReference type="GO" id="GO:0097347">
    <property type="term" value="C:TAM protein secretion complex"/>
    <property type="evidence" value="ECO:0007669"/>
    <property type="project" value="TreeGrafter"/>
</dbReference>
<keyword evidence="4" id="KW-0472">Membrane</keyword>
<evidence type="ECO:0000259" key="5">
    <source>
        <dbReference type="Pfam" id="PF04357"/>
    </source>
</evidence>
<dbReference type="PANTHER" id="PTHR36985:SF1">
    <property type="entry name" value="TRANSLOCATION AND ASSEMBLY MODULE SUBUNIT TAMB"/>
    <property type="match status" value="1"/>
</dbReference>
<organism evidence="6 7">
    <name type="scientific">Pseudidiomarina halophila</name>
    <dbReference type="NCBI Taxonomy" id="1449799"/>
    <lineage>
        <taxon>Bacteria</taxon>
        <taxon>Pseudomonadati</taxon>
        <taxon>Pseudomonadota</taxon>
        <taxon>Gammaproteobacteria</taxon>
        <taxon>Alteromonadales</taxon>
        <taxon>Idiomarinaceae</taxon>
        <taxon>Pseudidiomarina</taxon>
    </lineage>
</organism>
<keyword evidence="2" id="KW-0812">Transmembrane</keyword>
<evidence type="ECO:0000256" key="4">
    <source>
        <dbReference type="ARBA" id="ARBA00023136"/>
    </source>
</evidence>
<comment type="caution">
    <text evidence="6">The sequence shown here is derived from an EMBL/GenBank/DDBJ whole genome shotgun (WGS) entry which is preliminary data.</text>
</comment>
<accession>A0A432XRR1</accession>
<dbReference type="InterPro" id="IPR007452">
    <property type="entry name" value="TamB_C"/>
</dbReference>
<evidence type="ECO:0000256" key="2">
    <source>
        <dbReference type="ARBA" id="ARBA00022692"/>
    </source>
</evidence>
<proteinExistence type="predicted"/>
<reference evidence="7" key="1">
    <citation type="journal article" date="2018" name="Front. Microbiol.">
        <title>Genome-Based Analysis Reveals the Taxonomy and Diversity of the Family Idiomarinaceae.</title>
        <authorList>
            <person name="Liu Y."/>
            <person name="Lai Q."/>
            <person name="Shao Z."/>
        </authorList>
    </citation>
    <scope>NUCLEOTIDE SEQUENCE [LARGE SCALE GENOMIC DNA]</scope>
    <source>
        <strain evidence="7">BH195</strain>
    </source>
</reference>
<dbReference type="GO" id="GO:0005886">
    <property type="term" value="C:plasma membrane"/>
    <property type="evidence" value="ECO:0007669"/>
    <property type="project" value="InterPro"/>
</dbReference>
<evidence type="ECO:0000256" key="3">
    <source>
        <dbReference type="ARBA" id="ARBA00022989"/>
    </source>
</evidence>
<comment type="subcellular location">
    <subcellularLocation>
        <location evidence="1">Membrane</location>
        <topology evidence="1">Single-pass membrane protein</topology>
    </subcellularLocation>
</comment>
<dbReference type="Pfam" id="PF04357">
    <property type="entry name" value="TamB"/>
    <property type="match status" value="1"/>
</dbReference>
<evidence type="ECO:0000313" key="6">
    <source>
        <dbReference type="EMBL" id="RUO51343.1"/>
    </source>
</evidence>
<feature type="domain" description="Translocation and assembly module TamB C-terminal" evidence="5">
    <location>
        <begin position="833"/>
        <end position="1158"/>
    </location>
</feature>
<protein>
    <recommendedName>
        <fullName evidence="5">Translocation and assembly module TamB C-terminal domain-containing protein</fullName>
    </recommendedName>
</protein>
<dbReference type="Proteomes" id="UP000287198">
    <property type="component" value="Unassembled WGS sequence"/>
</dbReference>
<evidence type="ECO:0000256" key="1">
    <source>
        <dbReference type="ARBA" id="ARBA00004167"/>
    </source>
</evidence>
<dbReference type="PANTHER" id="PTHR36985">
    <property type="entry name" value="TRANSLOCATION AND ASSEMBLY MODULE SUBUNIT TAMB"/>
    <property type="match status" value="1"/>
</dbReference>
<keyword evidence="7" id="KW-1185">Reference proteome</keyword>
<gene>
    <name evidence="6" type="ORF">CWI69_11695</name>
</gene>